<gene>
    <name evidence="1" type="ORF">MSZNOR_2425</name>
</gene>
<protein>
    <submittedName>
        <fullName evidence="1">Uncharacterized protein</fullName>
    </submittedName>
</protein>
<dbReference type="Proteomes" id="UP001162030">
    <property type="component" value="Chromosome"/>
</dbReference>
<name>A0ABN8X650_9GAMM</name>
<organism evidence="1 2">
    <name type="scientific">Methylocaldum szegediense</name>
    <dbReference type="NCBI Taxonomy" id="73780"/>
    <lineage>
        <taxon>Bacteria</taxon>
        <taxon>Pseudomonadati</taxon>
        <taxon>Pseudomonadota</taxon>
        <taxon>Gammaproteobacteria</taxon>
        <taxon>Methylococcales</taxon>
        <taxon>Methylococcaceae</taxon>
        <taxon>Methylocaldum</taxon>
    </lineage>
</organism>
<dbReference type="EMBL" id="OX458333">
    <property type="protein sequence ID" value="CAI8846386.1"/>
    <property type="molecule type" value="Genomic_DNA"/>
</dbReference>
<reference evidence="1 2" key="1">
    <citation type="submission" date="2023-03" db="EMBL/GenBank/DDBJ databases">
        <authorList>
            <person name="Pearce D."/>
        </authorList>
    </citation>
    <scope>NUCLEOTIDE SEQUENCE [LARGE SCALE GENOMIC DNA]</scope>
    <source>
        <strain evidence="1">Msz</strain>
    </source>
</reference>
<accession>A0ABN8X650</accession>
<keyword evidence="2" id="KW-1185">Reference proteome</keyword>
<evidence type="ECO:0000313" key="1">
    <source>
        <dbReference type="EMBL" id="CAI8846386.1"/>
    </source>
</evidence>
<sequence>MRFSHSRLRKDRDHVDSLLNVSDNALDPVTADDPCPPGWAGDIQSCQGKMAVVRFADEGVTEMLLPSFVNRVMFRENKVLEAHYVHAKDIPSASCRAVAGIGMDTGSRTDVLVQRARGLHASRR</sequence>
<proteinExistence type="predicted"/>
<evidence type="ECO:0000313" key="2">
    <source>
        <dbReference type="Proteomes" id="UP001162030"/>
    </source>
</evidence>